<proteinExistence type="inferred from homology"/>
<keyword evidence="5" id="KW-0963">Cytoplasm</keyword>
<evidence type="ECO:0000256" key="2">
    <source>
        <dbReference type="ARBA" id="ARBA00005369"/>
    </source>
</evidence>
<keyword evidence="6 12" id="KW-0489">Methyltransferase</keyword>
<dbReference type="PANTHER" id="PTHR11579:SF0">
    <property type="entry name" value="PROTEIN-L-ISOASPARTATE(D-ASPARTATE) O-METHYLTRANSFERASE"/>
    <property type="match status" value="1"/>
</dbReference>
<dbReference type="AlphaFoldDB" id="A0A2H0TFN8"/>
<evidence type="ECO:0000256" key="3">
    <source>
        <dbReference type="ARBA" id="ARBA00011890"/>
    </source>
</evidence>
<evidence type="ECO:0000313" key="12">
    <source>
        <dbReference type="EMBL" id="PIR70352.1"/>
    </source>
</evidence>
<keyword evidence="8" id="KW-0949">S-adenosyl-L-methionine</keyword>
<evidence type="ECO:0000256" key="4">
    <source>
        <dbReference type="ARBA" id="ARBA00013346"/>
    </source>
</evidence>
<protein>
    <recommendedName>
        <fullName evidence="4">Protein-L-isoaspartate O-methyltransferase</fullName>
        <ecNumber evidence="3">2.1.1.77</ecNumber>
    </recommendedName>
    <alternativeName>
        <fullName evidence="11">L-isoaspartyl protein carboxyl methyltransferase</fullName>
    </alternativeName>
    <alternativeName>
        <fullName evidence="9">Protein L-isoaspartyl methyltransferase</fullName>
    </alternativeName>
    <alternativeName>
        <fullName evidence="10">Protein-beta-aspartate methyltransferase</fullName>
    </alternativeName>
</protein>
<dbReference type="Pfam" id="PF01135">
    <property type="entry name" value="PCMT"/>
    <property type="match status" value="1"/>
</dbReference>
<dbReference type="EMBL" id="PFCN01000023">
    <property type="protein sequence ID" value="PIR70352.1"/>
    <property type="molecule type" value="Genomic_DNA"/>
</dbReference>
<sequence>MKDLVKSLTDAGVLKTPSLINAFLAIDRKDFVPQILRGAAYNDEALPIGEGQTISQPYTVAFMLELLDPQKGDIIMDVGSGSGWQSSILACVVSEGGAKGVVYAVELQPAISRFGQENVSKYDLLKKGTVRWFTQSASDKLPESVVFDKIIAAAFINCKDKDIINCIPESWSKKLKDGGIIVAPIDSSVWKFTKKGDKFDREEYPGFVFVPYL</sequence>
<keyword evidence="7 12" id="KW-0808">Transferase</keyword>
<evidence type="ECO:0000256" key="9">
    <source>
        <dbReference type="ARBA" id="ARBA00030757"/>
    </source>
</evidence>
<accession>A0A2H0TFN8</accession>
<gene>
    <name evidence="12" type="ORF">COU46_01935</name>
</gene>
<dbReference type="EC" id="2.1.1.77" evidence="3"/>
<dbReference type="Proteomes" id="UP000229383">
    <property type="component" value="Unassembled WGS sequence"/>
</dbReference>
<dbReference type="GO" id="GO:0032259">
    <property type="term" value="P:methylation"/>
    <property type="evidence" value="ECO:0007669"/>
    <property type="project" value="UniProtKB-KW"/>
</dbReference>
<comment type="subcellular location">
    <subcellularLocation>
        <location evidence="1">Cytoplasm</location>
    </subcellularLocation>
</comment>
<organism evidence="12 13">
    <name type="scientific">Candidatus Niyogibacteria bacterium CG10_big_fil_rev_8_21_14_0_10_42_19</name>
    <dbReference type="NCBI Taxonomy" id="1974725"/>
    <lineage>
        <taxon>Bacteria</taxon>
        <taxon>Candidatus Niyogiibacteriota</taxon>
    </lineage>
</organism>
<dbReference type="InterPro" id="IPR000682">
    <property type="entry name" value="PCMT"/>
</dbReference>
<evidence type="ECO:0000256" key="8">
    <source>
        <dbReference type="ARBA" id="ARBA00022691"/>
    </source>
</evidence>
<evidence type="ECO:0000256" key="11">
    <source>
        <dbReference type="ARBA" id="ARBA00031350"/>
    </source>
</evidence>
<evidence type="ECO:0000256" key="1">
    <source>
        <dbReference type="ARBA" id="ARBA00004496"/>
    </source>
</evidence>
<dbReference type="SUPFAM" id="SSF53335">
    <property type="entry name" value="S-adenosyl-L-methionine-dependent methyltransferases"/>
    <property type="match status" value="1"/>
</dbReference>
<comment type="similarity">
    <text evidence="2">Belongs to the methyltransferase superfamily. L-isoaspartyl/D-aspartyl protein methyltransferase family.</text>
</comment>
<dbReference type="Gene3D" id="3.40.50.150">
    <property type="entry name" value="Vaccinia Virus protein VP39"/>
    <property type="match status" value="1"/>
</dbReference>
<evidence type="ECO:0000313" key="13">
    <source>
        <dbReference type="Proteomes" id="UP000229383"/>
    </source>
</evidence>
<evidence type="ECO:0000256" key="7">
    <source>
        <dbReference type="ARBA" id="ARBA00022679"/>
    </source>
</evidence>
<dbReference type="GO" id="GO:0004719">
    <property type="term" value="F:protein-L-isoaspartate (D-aspartate) O-methyltransferase activity"/>
    <property type="evidence" value="ECO:0007669"/>
    <property type="project" value="UniProtKB-EC"/>
</dbReference>
<reference evidence="13" key="1">
    <citation type="submission" date="2017-09" db="EMBL/GenBank/DDBJ databases">
        <title>Depth-based differentiation of microbial function through sediment-hosted aquifers and enrichment of novel symbionts in the deep terrestrial subsurface.</title>
        <authorList>
            <person name="Probst A.J."/>
            <person name="Ladd B."/>
            <person name="Jarett J.K."/>
            <person name="Geller-Mcgrath D.E."/>
            <person name="Sieber C.M.K."/>
            <person name="Emerson J.B."/>
            <person name="Anantharaman K."/>
            <person name="Thomas B.C."/>
            <person name="Malmstrom R."/>
            <person name="Stieglmeier M."/>
            <person name="Klingl A."/>
            <person name="Woyke T."/>
            <person name="Ryan C.M."/>
            <person name="Banfield J.F."/>
        </authorList>
    </citation>
    <scope>NUCLEOTIDE SEQUENCE [LARGE SCALE GENOMIC DNA]</scope>
</reference>
<dbReference type="CDD" id="cd02440">
    <property type="entry name" value="AdoMet_MTases"/>
    <property type="match status" value="1"/>
</dbReference>
<name>A0A2H0TFN8_9BACT</name>
<evidence type="ECO:0000256" key="5">
    <source>
        <dbReference type="ARBA" id="ARBA00022490"/>
    </source>
</evidence>
<evidence type="ECO:0000256" key="6">
    <source>
        <dbReference type="ARBA" id="ARBA00022603"/>
    </source>
</evidence>
<evidence type="ECO:0000256" key="10">
    <source>
        <dbReference type="ARBA" id="ARBA00031323"/>
    </source>
</evidence>
<dbReference type="GO" id="GO:0005737">
    <property type="term" value="C:cytoplasm"/>
    <property type="evidence" value="ECO:0007669"/>
    <property type="project" value="UniProtKB-SubCell"/>
</dbReference>
<comment type="caution">
    <text evidence="12">The sequence shown here is derived from an EMBL/GenBank/DDBJ whole genome shotgun (WGS) entry which is preliminary data.</text>
</comment>
<dbReference type="InterPro" id="IPR029063">
    <property type="entry name" value="SAM-dependent_MTases_sf"/>
</dbReference>
<dbReference type="PANTHER" id="PTHR11579">
    <property type="entry name" value="PROTEIN-L-ISOASPARTATE O-METHYLTRANSFERASE"/>
    <property type="match status" value="1"/>
</dbReference>